<comment type="caution">
    <text evidence="6">The sequence shown here is derived from an EMBL/GenBank/DDBJ whole genome shotgun (WGS) entry which is preliminary data.</text>
</comment>
<dbReference type="Gene3D" id="3.40.190.10">
    <property type="entry name" value="Periplasmic binding protein-like II"/>
    <property type="match status" value="2"/>
</dbReference>
<dbReference type="SUPFAM" id="SSF46785">
    <property type="entry name" value="Winged helix' DNA-binding domain"/>
    <property type="match status" value="1"/>
</dbReference>
<dbReference type="InterPro" id="IPR036388">
    <property type="entry name" value="WH-like_DNA-bd_sf"/>
</dbReference>
<dbReference type="InterPro" id="IPR058163">
    <property type="entry name" value="LysR-type_TF_proteobact-type"/>
</dbReference>
<keyword evidence="3" id="KW-0238">DNA-binding</keyword>
<dbReference type="Pfam" id="PF03466">
    <property type="entry name" value="LysR_substrate"/>
    <property type="match status" value="1"/>
</dbReference>
<name>A0ABT4LQQ7_9PROT</name>
<gene>
    <name evidence="6" type="ORF">O4H49_15875</name>
</gene>
<evidence type="ECO:0000256" key="1">
    <source>
        <dbReference type="ARBA" id="ARBA00009437"/>
    </source>
</evidence>
<accession>A0ABT4LQQ7</accession>
<dbReference type="PROSITE" id="PS50931">
    <property type="entry name" value="HTH_LYSR"/>
    <property type="match status" value="1"/>
</dbReference>
<dbReference type="Proteomes" id="UP001069802">
    <property type="component" value="Unassembled WGS sequence"/>
</dbReference>
<protein>
    <submittedName>
        <fullName evidence="6">LysR substrate-binding domain-containing protein</fullName>
    </submittedName>
</protein>
<dbReference type="PRINTS" id="PR00039">
    <property type="entry name" value="HTHLYSR"/>
</dbReference>
<keyword evidence="7" id="KW-1185">Reference proteome</keyword>
<dbReference type="InterPro" id="IPR036390">
    <property type="entry name" value="WH_DNA-bd_sf"/>
</dbReference>
<reference evidence="6" key="1">
    <citation type="submission" date="2022-12" db="EMBL/GenBank/DDBJ databases">
        <title>Bacterial isolates from different developmental stages of Nematostella vectensis.</title>
        <authorList>
            <person name="Fraune S."/>
        </authorList>
    </citation>
    <scope>NUCLEOTIDE SEQUENCE</scope>
    <source>
        <strain evidence="6">G21630-S1</strain>
    </source>
</reference>
<keyword evidence="4" id="KW-0804">Transcription</keyword>
<dbReference type="SUPFAM" id="SSF53850">
    <property type="entry name" value="Periplasmic binding protein-like II"/>
    <property type="match status" value="1"/>
</dbReference>
<dbReference type="PANTHER" id="PTHR30537">
    <property type="entry name" value="HTH-TYPE TRANSCRIPTIONAL REGULATOR"/>
    <property type="match status" value="1"/>
</dbReference>
<keyword evidence="2" id="KW-0805">Transcription regulation</keyword>
<sequence>MAGRLDATKLPPLKALKGFESAARLESFRGAADELNLTHTAISHQVRLLEESLAVALFVRAGRSVKLTREGEIFYPVVREALGQLLNCAEILRRSGQSRNLRVQAYVTLSIRWLARRLHRFRALETGFDLQIISSILDGSFDESLADIGMIYTAKPLAEHLHWVPLFEARLTTVCSPDFLAAQGGKMVAADLLHLPLLKVYTADDHWNEWFQSAGVTAPSARSSIGVDTVAIALEMAMDGEGVAMVNGPFAEGDIKAGRLVQPVDHVALAPGGWGLACRNDLKDDPRIQVFINWMKDEVARYSSN</sequence>
<dbReference type="Gene3D" id="1.10.10.10">
    <property type="entry name" value="Winged helix-like DNA-binding domain superfamily/Winged helix DNA-binding domain"/>
    <property type="match status" value="1"/>
</dbReference>
<evidence type="ECO:0000256" key="4">
    <source>
        <dbReference type="ARBA" id="ARBA00023163"/>
    </source>
</evidence>
<evidence type="ECO:0000259" key="5">
    <source>
        <dbReference type="PROSITE" id="PS50931"/>
    </source>
</evidence>
<feature type="domain" description="HTH lysR-type" evidence="5">
    <location>
        <begin position="11"/>
        <end position="68"/>
    </location>
</feature>
<organism evidence="6 7">
    <name type="scientific">Kiloniella laminariae</name>
    <dbReference type="NCBI Taxonomy" id="454162"/>
    <lineage>
        <taxon>Bacteria</taxon>
        <taxon>Pseudomonadati</taxon>
        <taxon>Pseudomonadota</taxon>
        <taxon>Alphaproteobacteria</taxon>
        <taxon>Rhodospirillales</taxon>
        <taxon>Kiloniellaceae</taxon>
        <taxon>Kiloniella</taxon>
    </lineage>
</organism>
<comment type="similarity">
    <text evidence="1">Belongs to the LysR transcriptional regulatory family.</text>
</comment>
<dbReference type="EMBL" id="JAPWGY010000006">
    <property type="protein sequence ID" value="MCZ4282267.1"/>
    <property type="molecule type" value="Genomic_DNA"/>
</dbReference>
<evidence type="ECO:0000313" key="6">
    <source>
        <dbReference type="EMBL" id="MCZ4282267.1"/>
    </source>
</evidence>
<dbReference type="PANTHER" id="PTHR30537:SF79">
    <property type="entry name" value="TRANSCRIPTIONAL REGULATOR-RELATED"/>
    <property type="match status" value="1"/>
</dbReference>
<evidence type="ECO:0000313" key="7">
    <source>
        <dbReference type="Proteomes" id="UP001069802"/>
    </source>
</evidence>
<evidence type="ECO:0000256" key="2">
    <source>
        <dbReference type="ARBA" id="ARBA00023015"/>
    </source>
</evidence>
<dbReference type="Pfam" id="PF00126">
    <property type="entry name" value="HTH_1"/>
    <property type="match status" value="1"/>
</dbReference>
<proteinExistence type="inferred from homology"/>
<dbReference type="RefSeq" id="WP_269424417.1">
    <property type="nucleotide sequence ID" value="NZ_JAPWGY010000006.1"/>
</dbReference>
<evidence type="ECO:0000256" key="3">
    <source>
        <dbReference type="ARBA" id="ARBA00023125"/>
    </source>
</evidence>
<dbReference type="InterPro" id="IPR005119">
    <property type="entry name" value="LysR_subst-bd"/>
</dbReference>
<dbReference type="InterPro" id="IPR000847">
    <property type="entry name" value="LysR_HTH_N"/>
</dbReference>